<reference evidence="1 2" key="1">
    <citation type="journal article" date="2015" name="Appl. Environ. Microbiol.">
        <title>Effects of actin-like proteins encoded by two Bacillus pumilus phages on unstable lysogeny, revealed by genomic analysis.</title>
        <authorList>
            <person name="Yuan Y."/>
            <person name="Peng Q."/>
            <person name="Wu D."/>
            <person name="Kou Z."/>
            <person name="Wu Y."/>
            <person name="Liu P."/>
            <person name="Gao M."/>
        </authorList>
    </citation>
    <scope>NUCLEOTIDE SEQUENCE [LARGE SCALE GENOMIC DNA]</scope>
</reference>
<protein>
    <submittedName>
        <fullName evidence="1">Uncharacterized protein</fullName>
    </submittedName>
</protein>
<proteinExistence type="predicted"/>
<accession>A0A0A0PJE4</accession>
<organism evidence="1 2">
    <name type="scientific">Bacillus phage Bp8p-T</name>
    <dbReference type="NCBI Taxonomy" id="1445811"/>
    <lineage>
        <taxon>Viruses</taxon>
        <taxon>Duplodnaviria</taxon>
        <taxon>Heunggongvirae</taxon>
        <taxon>Uroviricota</taxon>
        <taxon>Caudoviricetes</taxon>
        <taxon>Herelleviridae</taxon>
        <taxon>Bastillevirinae</taxon>
        <taxon>Agatevirus</taxon>
        <taxon>Agatevirus Bp8pC</taxon>
    </lineage>
</organism>
<dbReference type="EMBL" id="KJ010548">
    <property type="protein sequence ID" value="AHJ87829.1"/>
    <property type="molecule type" value="Genomic_DNA"/>
</dbReference>
<dbReference type="Proteomes" id="UP000030233">
    <property type="component" value="Segment"/>
</dbReference>
<sequence>MLLNVQIQFSEYDNDWEVNVWDREEGERVEYLERIFPTEKDASDYVDSLAADKQYDIIHID</sequence>
<gene>
    <name evidence="1" type="ORF">Bp8pT_188</name>
</gene>
<evidence type="ECO:0000313" key="2">
    <source>
        <dbReference type="Proteomes" id="UP000030233"/>
    </source>
</evidence>
<evidence type="ECO:0000313" key="1">
    <source>
        <dbReference type="EMBL" id="AHJ87829.1"/>
    </source>
</evidence>
<name>A0A0A0PJE4_9CAUD</name>